<sequence length="643" mass="72468">MPPSRVRDEKLTSTVIEITVNIVNQLKKSNLNFKDFLYAYLVAEDSDGTLKASRRFWGRRKGWASTLSVLEAMRKHICNNMKGRLLWKSFILSEKRADQLRSAMGFLWSLIRHRLSSNRPGTEPDSEVMSEASEISVADSLVDLGSGAEPVDITIENTHVPDASEDMWVDIEAGSTNLNRVMDDDSDTLSGGFSEDDLFTVQRDGGTGMMEDGIRKGRQAESHAEDETFEVDDPLEDLIDGEDVTYVKKGSKMDQAKRRFDCAMRDAEEKEVDVKDFLPSLPERAHWKDTIDAQLGQAYLDYIVTENRTLEPAKLPNLTRTPPSLDPLPAEKPDVVMLPLMDLSCGSAEGVGQVLDHVANITGRPLKDNAHDLQVVEGDVGTCINLESYRAKLHPAGRRYESMINYLTLPGAAHSMWNVGQWQILGGWGTKEDTKDLPYSKSWEVLSGKTEKPVVKKDFGVIMRMIYHIHFATMVWCLRDVIRSQSKTPDLSDTNTAKSIIDQTRGSGTKVRRLAVRYALNIKLLIMTQIKNKAGFESVFQTKHIHLTTKSIQAFLRVADRMYSSHNDTSQPEPMPDLLQTGFEKLQEIFQTEYTHHAKSRFHWGSTQSHDIPTFAQDQTATTNQPGEESLEETSNEMFEESE</sequence>
<evidence type="ECO:0000313" key="4">
    <source>
        <dbReference type="Proteomes" id="UP000001072"/>
    </source>
</evidence>
<dbReference type="InterPro" id="IPR046496">
    <property type="entry name" value="DUF6589"/>
</dbReference>
<gene>
    <name evidence="3" type="ORF">MELLADRAFT_70048</name>
</gene>
<feature type="domain" description="DUF6589" evidence="2">
    <location>
        <begin position="273"/>
        <end position="494"/>
    </location>
</feature>
<dbReference type="VEuPathDB" id="FungiDB:MELLADRAFT_70048"/>
<dbReference type="HOGENOM" id="CLU_425823_0_0_1"/>
<organism evidence="4">
    <name type="scientific">Melampsora larici-populina (strain 98AG31 / pathotype 3-4-7)</name>
    <name type="common">Poplar leaf rust fungus</name>
    <dbReference type="NCBI Taxonomy" id="747676"/>
    <lineage>
        <taxon>Eukaryota</taxon>
        <taxon>Fungi</taxon>
        <taxon>Dikarya</taxon>
        <taxon>Basidiomycota</taxon>
        <taxon>Pucciniomycotina</taxon>
        <taxon>Pucciniomycetes</taxon>
        <taxon>Pucciniales</taxon>
        <taxon>Melampsoraceae</taxon>
        <taxon>Melampsora</taxon>
    </lineage>
</organism>
<evidence type="ECO:0000259" key="2">
    <source>
        <dbReference type="Pfam" id="PF20231"/>
    </source>
</evidence>
<dbReference type="InParanoid" id="F4SDB6"/>
<feature type="region of interest" description="Disordered" evidence="1">
    <location>
        <begin position="617"/>
        <end position="643"/>
    </location>
</feature>
<evidence type="ECO:0000313" key="3">
    <source>
        <dbReference type="EMBL" id="EGF97362.1"/>
    </source>
</evidence>
<evidence type="ECO:0000256" key="1">
    <source>
        <dbReference type="SAM" id="MobiDB-lite"/>
    </source>
</evidence>
<dbReference type="RefSeq" id="XP_007419369.1">
    <property type="nucleotide sequence ID" value="XM_007419307.1"/>
</dbReference>
<reference evidence="4" key="1">
    <citation type="journal article" date="2011" name="Proc. Natl. Acad. Sci. U.S.A.">
        <title>Obligate biotrophy features unraveled by the genomic analysis of rust fungi.</title>
        <authorList>
            <person name="Duplessis S."/>
            <person name="Cuomo C.A."/>
            <person name="Lin Y.-C."/>
            <person name="Aerts A."/>
            <person name="Tisserant E."/>
            <person name="Veneault-Fourrey C."/>
            <person name="Joly D.L."/>
            <person name="Hacquard S."/>
            <person name="Amselem J."/>
            <person name="Cantarel B.L."/>
            <person name="Chiu R."/>
            <person name="Coutinho P.M."/>
            <person name="Feau N."/>
            <person name="Field M."/>
            <person name="Frey P."/>
            <person name="Gelhaye E."/>
            <person name="Goldberg J."/>
            <person name="Grabherr M.G."/>
            <person name="Kodira C.D."/>
            <person name="Kohler A."/>
            <person name="Kuees U."/>
            <person name="Lindquist E.A."/>
            <person name="Lucas S.M."/>
            <person name="Mago R."/>
            <person name="Mauceli E."/>
            <person name="Morin E."/>
            <person name="Murat C."/>
            <person name="Pangilinan J.L."/>
            <person name="Park R."/>
            <person name="Pearson M."/>
            <person name="Quesneville H."/>
            <person name="Rouhier N."/>
            <person name="Sakthikumar S."/>
            <person name="Salamov A.A."/>
            <person name="Schmutz J."/>
            <person name="Selles B."/>
            <person name="Shapiro H."/>
            <person name="Tanguay P."/>
            <person name="Tuskan G.A."/>
            <person name="Henrissat B."/>
            <person name="Van de Peer Y."/>
            <person name="Rouze P."/>
            <person name="Ellis J.G."/>
            <person name="Dodds P.N."/>
            <person name="Schein J.E."/>
            <person name="Zhong S."/>
            <person name="Hamelin R.C."/>
            <person name="Grigoriev I.V."/>
            <person name="Szabo L.J."/>
            <person name="Martin F."/>
        </authorList>
    </citation>
    <scope>NUCLEOTIDE SEQUENCE [LARGE SCALE GENOMIC DNA]</scope>
    <source>
        <strain evidence="4">98AG31 / pathotype 3-4-7</strain>
    </source>
</reference>
<dbReference type="AlphaFoldDB" id="F4SDB6"/>
<dbReference type="Proteomes" id="UP000001072">
    <property type="component" value="Unassembled WGS sequence"/>
</dbReference>
<accession>F4SDB6</accession>
<dbReference type="Pfam" id="PF20231">
    <property type="entry name" value="DUF6589"/>
    <property type="match status" value="1"/>
</dbReference>
<dbReference type="OrthoDB" id="10566198at2759"/>
<feature type="compositionally biased region" description="Polar residues" evidence="1">
    <location>
        <begin position="617"/>
        <end position="627"/>
    </location>
</feature>
<feature type="compositionally biased region" description="Acidic residues" evidence="1">
    <location>
        <begin position="629"/>
        <end position="643"/>
    </location>
</feature>
<dbReference type="GeneID" id="18931402"/>
<protein>
    <recommendedName>
        <fullName evidence="2">DUF6589 domain-containing protein</fullName>
    </recommendedName>
</protein>
<dbReference type="EMBL" id="GL883245">
    <property type="protein sequence ID" value="EGF97362.1"/>
    <property type="molecule type" value="Genomic_DNA"/>
</dbReference>
<name>F4SDB6_MELLP</name>
<proteinExistence type="predicted"/>
<keyword evidence="4" id="KW-1185">Reference proteome</keyword>
<dbReference type="KEGG" id="mlr:MELLADRAFT_70048"/>